<reference evidence="2 3" key="1">
    <citation type="submission" date="2019-10" db="EMBL/GenBank/DDBJ databases">
        <title>Description of Paenibacillus terrestris sp. nov.</title>
        <authorList>
            <person name="Carlier A."/>
            <person name="Qi S."/>
        </authorList>
    </citation>
    <scope>NUCLEOTIDE SEQUENCE [LARGE SCALE GENOMIC DNA]</scope>
    <source>
        <strain evidence="2 3">LMG 31458</strain>
    </source>
</reference>
<dbReference type="EMBL" id="WHOA01000041">
    <property type="protein sequence ID" value="NOU71189.1"/>
    <property type="molecule type" value="Genomic_DNA"/>
</dbReference>
<feature type="transmembrane region" description="Helical" evidence="1">
    <location>
        <begin position="79"/>
        <end position="97"/>
    </location>
</feature>
<comment type="caution">
    <text evidence="2">The sequence shown here is derived from an EMBL/GenBank/DDBJ whole genome shotgun (WGS) entry which is preliminary data.</text>
</comment>
<evidence type="ECO:0000313" key="2">
    <source>
        <dbReference type="EMBL" id="NOU71189.1"/>
    </source>
</evidence>
<name>A0ABX1XS05_9BACL</name>
<organism evidence="2 3">
    <name type="scientific">Paenibacillus phytorum</name>
    <dbReference type="NCBI Taxonomy" id="2654977"/>
    <lineage>
        <taxon>Bacteria</taxon>
        <taxon>Bacillati</taxon>
        <taxon>Bacillota</taxon>
        <taxon>Bacilli</taxon>
        <taxon>Bacillales</taxon>
        <taxon>Paenibacillaceae</taxon>
        <taxon>Paenibacillus</taxon>
    </lineage>
</organism>
<dbReference type="RefSeq" id="WP_171642362.1">
    <property type="nucleotide sequence ID" value="NZ_WHOA01000041.1"/>
</dbReference>
<evidence type="ECO:0000313" key="3">
    <source>
        <dbReference type="Proteomes" id="UP000616779"/>
    </source>
</evidence>
<keyword evidence="1" id="KW-0472">Membrane</keyword>
<keyword evidence="3" id="KW-1185">Reference proteome</keyword>
<keyword evidence="1" id="KW-0812">Transmembrane</keyword>
<keyword evidence="1" id="KW-1133">Transmembrane helix</keyword>
<protein>
    <recommendedName>
        <fullName evidence="4">DUF4306 domain-containing protein</fullName>
    </recommendedName>
</protein>
<feature type="transmembrane region" description="Helical" evidence="1">
    <location>
        <begin position="12"/>
        <end position="33"/>
    </location>
</feature>
<evidence type="ECO:0008006" key="4">
    <source>
        <dbReference type="Google" id="ProtNLM"/>
    </source>
</evidence>
<accession>A0ABX1XS05</accession>
<gene>
    <name evidence="2" type="ORF">GC098_07065</name>
</gene>
<evidence type="ECO:0000256" key="1">
    <source>
        <dbReference type="SAM" id="Phobius"/>
    </source>
</evidence>
<dbReference type="Proteomes" id="UP000616779">
    <property type="component" value="Unassembled WGS sequence"/>
</dbReference>
<sequence length="104" mass="11800">MEITSRRKKLLAVYAVVIIIICFLAVPVDYYLLSNSPFPFPEKQGYQSIWVSRLDVSFQPSQGVYSSISYNVKINAVKAWLQIFGITVLFSVVYVILGSDKKDD</sequence>
<proteinExistence type="predicted"/>